<dbReference type="Pfam" id="PF24807">
    <property type="entry name" value="WD40_CDC20-Fz"/>
    <property type="match status" value="1"/>
</dbReference>
<evidence type="ECO:0000313" key="12">
    <source>
        <dbReference type="Proteomes" id="UP000823388"/>
    </source>
</evidence>
<dbReference type="InterPro" id="IPR019775">
    <property type="entry name" value="WD40_repeat_CS"/>
</dbReference>
<dbReference type="PROSITE" id="PS00678">
    <property type="entry name" value="WD_REPEATS_1"/>
    <property type="match status" value="1"/>
</dbReference>
<dbReference type="InterPro" id="IPR033010">
    <property type="entry name" value="Cdc20/Fizzy"/>
</dbReference>
<dbReference type="EMBL" id="CM029038">
    <property type="protein sequence ID" value="KAG2650043.1"/>
    <property type="molecule type" value="Genomic_DNA"/>
</dbReference>
<dbReference type="InterPro" id="IPR056150">
    <property type="entry name" value="WD40_CDC20-Fz"/>
</dbReference>
<comment type="caution">
    <text evidence="11">The sequence shown here is derived from an EMBL/GenBank/DDBJ whole genome shotgun (WGS) entry which is preliminary data.</text>
</comment>
<dbReference type="GO" id="GO:1905786">
    <property type="term" value="P:positive regulation of anaphase-promoting complex-dependent catabolic process"/>
    <property type="evidence" value="ECO:0007669"/>
    <property type="project" value="TreeGrafter"/>
</dbReference>
<dbReference type="GO" id="GO:1990757">
    <property type="term" value="F:ubiquitin ligase activator activity"/>
    <property type="evidence" value="ECO:0007669"/>
    <property type="project" value="TreeGrafter"/>
</dbReference>
<evidence type="ECO:0000256" key="8">
    <source>
        <dbReference type="PROSITE-ProRule" id="PRU00221"/>
    </source>
</evidence>
<dbReference type="GO" id="GO:0010997">
    <property type="term" value="F:anaphase-promoting complex binding"/>
    <property type="evidence" value="ECO:0007669"/>
    <property type="project" value="InterPro"/>
</dbReference>
<comment type="function">
    <text evidence="7">Component of the anaphase promoting complex/cyclosome (APC/C), a cell cycle-regulated E3 ubiquitin-protein ligase complex that controls progression through mitosis and the G1 phase of the cell cycle.</text>
</comment>
<gene>
    <name evidence="11" type="ORF">PVAP13_1NG191700</name>
</gene>
<feature type="region of interest" description="Disordered" evidence="9">
    <location>
        <begin position="76"/>
        <end position="104"/>
    </location>
</feature>
<keyword evidence="5" id="KW-0498">Mitosis</keyword>
<evidence type="ECO:0000256" key="7">
    <source>
        <dbReference type="ARBA" id="ARBA00023425"/>
    </source>
</evidence>
<dbReference type="PROSITE" id="PS50294">
    <property type="entry name" value="WD_REPEATS_REGION"/>
    <property type="match status" value="2"/>
</dbReference>
<dbReference type="Gene3D" id="2.130.10.10">
    <property type="entry name" value="YVTN repeat-like/Quinoprotein amine dehydrogenase"/>
    <property type="match status" value="1"/>
</dbReference>
<dbReference type="PROSITE" id="PS50082">
    <property type="entry name" value="WD_REPEATS_2"/>
    <property type="match status" value="2"/>
</dbReference>
<evidence type="ECO:0000256" key="3">
    <source>
        <dbReference type="ARBA" id="ARBA00022618"/>
    </source>
</evidence>
<organism evidence="11 12">
    <name type="scientific">Panicum virgatum</name>
    <name type="common">Blackwell switchgrass</name>
    <dbReference type="NCBI Taxonomy" id="38727"/>
    <lineage>
        <taxon>Eukaryota</taxon>
        <taxon>Viridiplantae</taxon>
        <taxon>Streptophyta</taxon>
        <taxon>Embryophyta</taxon>
        <taxon>Tracheophyta</taxon>
        <taxon>Spermatophyta</taxon>
        <taxon>Magnoliopsida</taxon>
        <taxon>Liliopsida</taxon>
        <taxon>Poales</taxon>
        <taxon>Poaceae</taxon>
        <taxon>PACMAD clade</taxon>
        <taxon>Panicoideae</taxon>
        <taxon>Panicodae</taxon>
        <taxon>Paniceae</taxon>
        <taxon>Panicinae</taxon>
        <taxon>Panicum</taxon>
        <taxon>Panicum sect. Hiantes</taxon>
    </lineage>
</organism>
<accession>A0A8T0WYR5</accession>
<evidence type="ECO:0000256" key="5">
    <source>
        <dbReference type="ARBA" id="ARBA00022776"/>
    </source>
</evidence>
<evidence type="ECO:0000259" key="10">
    <source>
        <dbReference type="Pfam" id="PF24807"/>
    </source>
</evidence>
<name>A0A8T0WYR5_PANVG</name>
<dbReference type="AlphaFoldDB" id="A0A8T0WYR5"/>
<reference evidence="11" key="1">
    <citation type="submission" date="2020-05" db="EMBL/GenBank/DDBJ databases">
        <title>WGS assembly of Panicum virgatum.</title>
        <authorList>
            <person name="Lovell J.T."/>
            <person name="Jenkins J."/>
            <person name="Shu S."/>
            <person name="Juenger T.E."/>
            <person name="Schmutz J."/>
        </authorList>
    </citation>
    <scope>NUCLEOTIDE SEQUENCE</scope>
    <source>
        <strain evidence="11">AP13</strain>
    </source>
</reference>
<evidence type="ECO:0000256" key="4">
    <source>
        <dbReference type="ARBA" id="ARBA00022737"/>
    </source>
</evidence>
<dbReference type="Proteomes" id="UP000823388">
    <property type="component" value="Chromosome 1N"/>
</dbReference>
<dbReference type="GO" id="GO:0051301">
    <property type="term" value="P:cell division"/>
    <property type="evidence" value="ECO:0007669"/>
    <property type="project" value="UniProtKB-KW"/>
</dbReference>
<keyword evidence="6" id="KW-0131">Cell cycle</keyword>
<dbReference type="SUPFAM" id="SSF50998">
    <property type="entry name" value="Quinoprotein alcohol dehydrogenase-like"/>
    <property type="match status" value="1"/>
</dbReference>
<dbReference type="GO" id="GO:0005680">
    <property type="term" value="C:anaphase-promoting complex"/>
    <property type="evidence" value="ECO:0007669"/>
    <property type="project" value="TreeGrafter"/>
</dbReference>
<dbReference type="InterPro" id="IPR001680">
    <property type="entry name" value="WD40_rpt"/>
</dbReference>
<evidence type="ECO:0000256" key="9">
    <source>
        <dbReference type="SAM" id="MobiDB-lite"/>
    </source>
</evidence>
<dbReference type="SMART" id="SM00320">
    <property type="entry name" value="WD40"/>
    <property type="match status" value="5"/>
</dbReference>
<evidence type="ECO:0000313" key="11">
    <source>
        <dbReference type="EMBL" id="KAG2650043.1"/>
    </source>
</evidence>
<keyword evidence="3" id="KW-0132">Cell division</keyword>
<feature type="repeat" description="WD" evidence="8">
    <location>
        <begin position="221"/>
        <end position="262"/>
    </location>
</feature>
<evidence type="ECO:0000256" key="6">
    <source>
        <dbReference type="ARBA" id="ARBA00023306"/>
    </source>
</evidence>
<evidence type="ECO:0000256" key="1">
    <source>
        <dbReference type="ARBA" id="ARBA00006445"/>
    </source>
</evidence>
<feature type="domain" description="CDC20/Fizzy WD40" evidence="10">
    <location>
        <begin position="178"/>
        <end position="391"/>
    </location>
</feature>
<keyword evidence="4" id="KW-0677">Repeat</keyword>
<keyword evidence="2 8" id="KW-0853">WD repeat</keyword>
<keyword evidence="12" id="KW-1185">Reference proteome</keyword>
<dbReference type="PANTHER" id="PTHR19918">
    <property type="entry name" value="CELL DIVISION CYCLE 20 CDC20 FIZZY -RELATED"/>
    <property type="match status" value="1"/>
</dbReference>
<feature type="repeat" description="WD" evidence="8">
    <location>
        <begin position="360"/>
        <end position="393"/>
    </location>
</feature>
<dbReference type="InterPro" id="IPR011047">
    <property type="entry name" value="Quinoprotein_ADH-like_sf"/>
</dbReference>
<feature type="compositionally biased region" description="Basic residues" evidence="9">
    <location>
        <begin position="92"/>
        <end position="104"/>
    </location>
</feature>
<sequence length="419" mass="46289">MPPLSSGSRNPSAKCYGDRFIPDRSAMDMDMAHYLLTEPRKDNENAVVSPSKEAYRRLLAEKLLKNRTRILAFRNKPPEPENVAAANPASSHHAKPAKQRRHIPRSAERTLDAPELVDDYYLNLLDWGSNNVLSIALGDTVYLWDASSGSTSELVTVDEDSGPITSVSWAPDGRHIALRTLRGVHEARVGSLAWNILTTGSMDGRIVNNDVRIRNHVVQTYEGHSQEVCGLKWSGSGQQLTRGGNDNLLHIWDVSMASSMPSAGRNQWLHRLDYHMAAVKALAWCPFQSNLLATGGGGSDQCIKFWNTHTGACLNSVDTGSQVCSLLWNKNERELLSSHGFTHNQLTLWKYPSMVKMAELTGHTSRVLFMAQSPDGCTVASAAADETLRFWNVFGTPEAPKPTAKASHTGMFNSFNHIR</sequence>
<dbReference type="GO" id="GO:0031145">
    <property type="term" value="P:anaphase-promoting complex-dependent catabolic process"/>
    <property type="evidence" value="ECO:0007669"/>
    <property type="project" value="TreeGrafter"/>
</dbReference>
<proteinExistence type="inferred from homology"/>
<dbReference type="InterPro" id="IPR015943">
    <property type="entry name" value="WD40/YVTN_repeat-like_dom_sf"/>
</dbReference>
<comment type="similarity">
    <text evidence="1">Belongs to the WD repeat CDC20/Fizzy family.</text>
</comment>
<protein>
    <recommendedName>
        <fullName evidence="10">CDC20/Fizzy WD40 domain-containing protein</fullName>
    </recommendedName>
</protein>
<dbReference type="PANTHER" id="PTHR19918:SF8">
    <property type="entry name" value="FI02843P"/>
    <property type="match status" value="1"/>
</dbReference>
<evidence type="ECO:0000256" key="2">
    <source>
        <dbReference type="ARBA" id="ARBA00022574"/>
    </source>
</evidence>